<evidence type="ECO:0000256" key="11">
    <source>
        <dbReference type="ARBA" id="ARBA00022838"/>
    </source>
</evidence>
<dbReference type="Pfam" id="PF08656">
    <property type="entry name" value="DASH_Dad3"/>
    <property type="match status" value="1"/>
</dbReference>
<dbReference type="GO" id="GO:0072686">
    <property type="term" value="C:mitotic spindle"/>
    <property type="evidence" value="ECO:0007669"/>
    <property type="project" value="InterPro"/>
</dbReference>
<sequence>MSINTTNPYLNHPQLSSLEQEVLWEYAKLGDKTKRIASLARDTAENPNEPLLGELRDLEKRMGLVLTLYKGAVFGLFTEMRDKEAQERMQEQARQQQEMSAQEQHRGDYSTASYDGY</sequence>
<keyword evidence="8" id="KW-0493">Microtubule</keyword>
<organism evidence="19 20">
    <name type="scientific">Papiliotrema laurentii</name>
    <name type="common">Cryptococcus laurentii</name>
    <dbReference type="NCBI Taxonomy" id="5418"/>
    <lineage>
        <taxon>Eukaryota</taxon>
        <taxon>Fungi</taxon>
        <taxon>Dikarya</taxon>
        <taxon>Basidiomycota</taxon>
        <taxon>Agaricomycotina</taxon>
        <taxon>Tremellomycetes</taxon>
        <taxon>Tremellales</taxon>
        <taxon>Rhynchogastremaceae</taxon>
        <taxon>Papiliotrema</taxon>
    </lineage>
</organism>
<dbReference type="InterPro" id="IPR013965">
    <property type="entry name" value="DASH_Dad3"/>
</dbReference>
<evidence type="ECO:0000256" key="3">
    <source>
        <dbReference type="ARBA" id="ARBA00004629"/>
    </source>
</evidence>
<proteinExistence type="inferred from homology"/>
<evidence type="ECO:0000256" key="12">
    <source>
        <dbReference type="ARBA" id="ARBA00023212"/>
    </source>
</evidence>
<keyword evidence="14" id="KW-0131">Cell cycle</keyword>
<dbReference type="EMBL" id="JAODAN010000004">
    <property type="protein sequence ID" value="KAK1924924.1"/>
    <property type="molecule type" value="Genomic_DNA"/>
</dbReference>
<keyword evidence="6" id="KW-0963">Cytoplasm</keyword>
<dbReference type="AlphaFoldDB" id="A0AAD9L725"/>
<dbReference type="PANTHER" id="PTHR28017">
    <property type="entry name" value="DASH COMPLEX SUBUNIT DAD3"/>
    <property type="match status" value="1"/>
</dbReference>
<keyword evidence="12" id="KW-0206">Cytoskeleton</keyword>
<feature type="region of interest" description="Disordered" evidence="18">
    <location>
        <begin position="84"/>
        <end position="117"/>
    </location>
</feature>
<dbReference type="Proteomes" id="UP001182556">
    <property type="component" value="Unassembled WGS sequence"/>
</dbReference>
<evidence type="ECO:0000256" key="2">
    <source>
        <dbReference type="ARBA" id="ARBA00004186"/>
    </source>
</evidence>
<evidence type="ECO:0000256" key="7">
    <source>
        <dbReference type="ARBA" id="ARBA00022618"/>
    </source>
</evidence>
<keyword evidence="13" id="KW-0539">Nucleus</keyword>
<evidence type="ECO:0000256" key="15">
    <source>
        <dbReference type="ARBA" id="ARBA00023328"/>
    </source>
</evidence>
<keyword evidence="5" id="KW-0158">Chromosome</keyword>
<feature type="non-terminal residue" evidence="19">
    <location>
        <position position="1"/>
    </location>
</feature>
<keyword evidence="7" id="KW-0132">Cell division</keyword>
<dbReference type="GO" id="GO:0051301">
    <property type="term" value="P:cell division"/>
    <property type="evidence" value="ECO:0007669"/>
    <property type="project" value="UniProtKB-KW"/>
</dbReference>
<evidence type="ECO:0000256" key="5">
    <source>
        <dbReference type="ARBA" id="ARBA00022454"/>
    </source>
</evidence>
<evidence type="ECO:0000256" key="6">
    <source>
        <dbReference type="ARBA" id="ARBA00022490"/>
    </source>
</evidence>
<evidence type="ECO:0000256" key="1">
    <source>
        <dbReference type="ARBA" id="ARBA00004123"/>
    </source>
</evidence>
<comment type="similarity">
    <text evidence="4">Belongs to the DASH complex DAD3 family.</text>
</comment>
<dbReference type="GO" id="GO:0008608">
    <property type="term" value="P:attachment of spindle microtubules to kinetochore"/>
    <property type="evidence" value="ECO:0007669"/>
    <property type="project" value="InterPro"/>
</dbReference>
<evidence type="ECO:0000256" key="10">
    <source>
        <dbReference type="ARBA" id="ARBA00022829"/>
    </source>
</evidence>
<dbReference type="PANTHER" id="PTHR28017:SF1">
    <property type="entry name" value="DASH COMPLEX SUBUNIT DAD3"/>
    <property type="match status" value="1"/>
</dbReference>
<gene>
    <name evidence="19" type="ORF">DB88DRAFT_539712</name>
</gene>
<comment type="caution">
    <text evidence="19">The sequence shown here is derived from an EMBL/GenBank/DDBJ whole genome shotgun (WGS) entry which is preliminary data.</text>
</comment>
<comment type="subcellular location">
    <subcellularLocation>
        <location evidence="3">Chromosome</location>
        <location evidence="3">Centromere</location>
        <location evidence="3">Kinetochore</location>
    </subcellularLocation>
    <subcellularLocation>
        <location evidence="2">Cytoplasm</location>
        <location evidence="2">Cytoskeleton</location>
        <location evidence="2">Spindle</location>
    </subcellularLocation>
    <subcellularLocation>
        <location evidence="1">Nucleus</location>
    </subcellularLocation>
</comment>
<accession>A0AAD9L725</accession>
<keyword evidence="11" id="KW-0995">Kinetochore</keyword>
<keyword evidence="9" id="KW-0498">Mitosis</keyword>
<evidence type="ECO:0000313" key="20">
    <source>
        <dbReference type="Proteomes" id="UP001182556"/>
    </source>
</evidence>
<evidence type="ECO:0000256" key="14">
    <source>
        <dbReference type="ARBA" id="ARBA00023306"/>
    </source>
</evidence>
<dbReference type="GO" id="GO:0042729">
    <property type="term" value="C:DASH complex"/>
    <property type="evidence" value="ECO:0007669"/>
    <property type="project" value="InterPro"/>
</dbReference>
<evidence type="ECO:0000256" key="9">
    <source>
        <dbReference type="ARBA" id="ARBA00022776"/>
    </source>
</evidence>
<feature type="compositionally biased region" description="Low complexity" evidence="18">
    <location>
        <begin position="92"/>
        <end position="102"/>
    </location>
</feature>
<evidence type="ECO:0000256" key="4">
    <source>
        <dbReference type="ARBA" id="ARBA00006277"/>
    </source>
</evidence>
<name>A0AAD9L725_PAPLA</name>
<keyword evidence="15" id="KW-0137">Centromere</keyword>
<protein>
    <recommendedName>
        <fullName evidence="16">DASH complex subunit DAD3</fullName>
    </recommendedName>
    <alternativeName>
        <fullName evidence="17">Outer kinetochore protein DAD3</fullName>
    </alternativeName>
</protein>
<evidence type="ECO:0000256" key="8">
    <source>
        <dbReference type="ARBA" id="ARBA00022701"/>
    </source>
</evidence>
<evidence type="ECO:0000256" key="18">
    <source>
        <dbReference type="SAM" id="MobiDB-lite"/>
    </source>
</evidence>
<evidence type="ECO:0000256" key="13">
    <source>
        <dbReference type="ARBA" id="ARBA00023242"/>
    </source>
</evidence>
<keyword evidence="20" id="KW-1185">Reference proteome</keyword>
<dbReference type="GO" id="GO:0051010">
    <property type="term" value="F:microtubule plus-end binding"/>
    <property type="evidence" value="ECO:0007669"/>
    <property type="project" value="TreeGrafter"/>
</dbReference>
<evidence type="ECO:0000256" key="16">
    <source>
        <dbReference type="ARBA" id="ARBA00044179"/>
    </source>
</evidence>
<evidence type="ECO:0000313" key="19">
    <source>
        <dbReference type="EMBL" id="KAK1924924.1"/>
    </source>
</evidence>
<dbReference type="GO" id="GO:0005874">
    <property type="term" value="C:microtubule"/>
    <property type="evidence" value="ECO:0007669"/>
    <property type="project" value="UniProtKB-KW"/>
</dbReference>
<reference evidence="19" key="1">
    <citation type="submission" date="2023-02" db="EMBL/GenBank/DDBJ databases">
        <title>Identification and recombinant expression of a fungal hydrolase from Papiliotrema laurentii that hydrolyzes apple cutin and clears colloidal polyester polyurethane.</title>
        <authorList>
            <consortium name="DOE Joint Genome Institute"/>
            <person name="Roman V.A."/>
            <person name="Bojanowski C."/>
            <person name="Crable B.R."/>
            <person name="Wagner D.N."/>
            <person name="Hung C.S."/>
            <person name="Nadeau L.J."/>
            <person name="Schratz L."/>
            <person name="Haridas S."/>
            <person name="Pangilinan J."/>
            <person name="Lipzen A."/>
            <person name="Na H."/>
            <person name="Yan M."/>
            <person name="Ng V."/>
            <person name="Grigoriev I.V."/>
            <person name="Spatafora J.W."/>
            <person name="Barlow D."/>
            <person name="Biffinger J."/>
            <person name="Kelley-Loughnane N."/>
            <person name="Varaljay V.A."/>
            <person name="Crookes-Goodson W.J."/>
        </authorList>
    </citation>
    <scope>NUCLEOTIDE SEQUENCE</scope>
    <source>
        <strain evidence="19">5307AH</strain>
    </source>
</reference>
<evidence type="ECO:0000256" key="17">
    <source>
        <dbReference type="ARBA" id="ARBA00044305"/>
    </source>
</evidence>
<keyword evidence="10" id="KW-0159">Chromosome partition</keyword>